<dbReference type="EMBL" id="BAABJE010000010">
    <property type="protein sequence ID" value="GAA4796046.1"/>
    <property type="molecule type" value="Genomic_DNA"/>
</dbReference>
<gene>
    <name evidence="1" type="ORF">GCM10023307_22430</name>
</gene>
<reference evidence="2" key="1">
    <citation type="journal article" date="2019" name="Int. J. Syst. Evol. Microbiol.">
        <title>The Global Catalogue of Microorganisms (GCM) 10K type strain sequencing project: providing services to taxonomists for standard genome sequencing and annotation.</title>
        <authorList>
            <consortium name="The Broad Institute Genomics Platform"/>
            <consortium name="The Broad Institute Genome Sequencing Center for Infectious Disease"/>
            <person name="Wu L."/>
            <person name="Ma J."/>
        </authorList>
    </citation>
    <scope>NUCLEOTIDE SEQUENCE [LARGE SCALE GENOMIC DNA]</scope>
    <source>
        <strain evidence="2">JCM 18204</strain>
    </source>
</reference>
<accession>A0ABP9BM69</accession>
<protein>
    <submittedName>
        <fullName evidence="1">Uncharacterized protein</fullName>
    </submittedName>
</protein>
<sequence>MTTHPPEITMSSLPGKAFRFCAIAACSVIVANGCRLDHRPIISPGTVAPGQYCPGDTLTASYDFLRFAGGVCTPRAGRPTECATAAPTVTMTSTPALFPPTTLQSYQNTISFPASGDRVDVSFAYGTGSVFVPPSTVLLNVRDNTDSATRIIGNLDTALPHMGHCAAGFAIPSYAPVEVPMPSPRLGVTGICNPASNGVPVNLTISGSGPGESFPVTLAPGECLDPSAPGVPAFVANATMIGVSPAGLRCGPGGDGTTMPQPIPPPISTLVRQACR</sequence>
<evidence type="ECO:0000313" key="1">
    <source>
        <dbReference type="EMBL" id="GAA4796046.1"/>
    </source>
</evidence>
<comment type="caution">
    <text evidence="1">The sequence shown here is derived from an EMBL/GenBank/DDBJ whole genome shotgun (WGS) entry which is preliminary data.</text>
</comment>
<dbReference type="Proteomes" id="UP001499959">
    <property type="component" value="Unassembled WGS sequence"/>
</dbReference>
<dbReference type="RefSeq" id="WP_345303410.1">
    <property type="nucleotide sequence ID" value="NZ_BAABJE010000010.1"/>
</dbReference>
<evidence type="ECO:0000313" key="2">
    <source>
        <dbReference type="Proteomes" id="UP001499959"/>
    </source>
</evidence>
<keyword evidence="2" id="KW-1185">Reference proteome</keyword>
<name>A0ABP9BM69_9GAMM</name>
<organism evidence="1 2">
    <name type="scientific">Lysobacter hankyongensis</name>
    <dbReference type="NCBI Taxonomy" id="1176535"/>
    <lineage>
        <taxon>Bacteria</taxon>
        <taxon>Pseudomonadati</taxon>
        <taxon>Pseudomonadota</taxon>
        <taxon>Gammaproteobacteria</taxon>
        <taxon>Lysobacterales</taxon>
        <taxon>Lysobacteraceae</taxon>
        <taxon>Lysobacter</taxon>
    </lineage>
</organism>
<proteinExistence type="predicted"/>